<reference evidence="2 3" key="1">
    <citation type="submission" date="2021-05" db="EMBL/GenBank/DDBJ databases">
        <title>Genome Assembly of Synthetic Allotetraploid Brassica napus Reveals Homoeologous Exchanges between Subgenomes.</title>
        <authorList>
            <person name="Davis J.T."/>
        </authorList>
    </citation>
    <scope>NUCLEOTIDE SEQUENCE [LARGE SCALE GENOMIC DNA]</scope>
    <source>
        <strain evidence="3">cv. Da-Ae</strain>
        <tissue evidence="2">Seedling</tissue>
    </source>
</reference>
<gene>
    <name evidence="2" type="ORF">HID58_017950</name>
</gene>
<dbReference type="Proteomes" id="UP000824890">
    <property type="component" value="Unassembled WGS sequence"/>
</dbReference>
<accession>A0ABQ8D8I2</accession>
<keyword evidence="3" id="KW-1185">Reference proteome</keyword>
<dbReference type="EMBL" id="JAGKQM010000005">
    <property type="protein sequence ID" value="KAH0925694.1"/>
    <property type="molecule type" value="Genomic_DNA"/>
</dbReference>
<feature type="transmembrane region" description="Helical" evidence="1">
    <location>
        <begin position="40"/>
        <end position="59"/>
    </location>
</feature>
<comment type="caution">
    <text evidence="2">The sequence shown here is derived from an EMBL/GenBank/DDBJ whole genome shotgun (WGS) entry which is preliminary data.</text>
</comment>
<keyword evidence="1" id="KW-1133">Transmembrane helix</keyword>
<protein>
    <submittedName>
        <fullName evidence="2">Uncharacterized protein</fullName>
    </submittedName>
</protein>
<keyword evidence="1" id="KW-0472">Membrane</keyword>
<evidence type="ECO:0000313" key="3">
    <source>
        <dbReference type="Proteomes" id="UP000824890"/>
    </source>
</evidence>
<organism evidence="2 3">
    <name type="scientific">Brassica napus</name>
    <name type="common">Rape</name>
    <dbReference type="NCBI Taxonomy" id="3708"/>
    <lineage>
        <taxon>Eukaryota</taxon>
        <taxon>Viridiplantae</taxon>
        <taxon>Streptophyta</taxon>
        <taxon>Embryophyta</taxon>
        <taxon>Tracheophyta</taxon>
        <taxon>Spermatophyta</taxon>
        <taxon>Magnoliopsida</taxon>
        <taxon>eudicotyledons</taxon>
        <taxon>Gunneridae</taxon>
        <taxon>Pentapetalae</taxon>
        <taxon>rosids</taxon>
        <taxon>malvids</taxon>
        <taxon>Brassicales</taxon>
        <taxon>Brassicaceae</taxon>
        <taxon>Brassiceae</taxon>
        <taxon>Brassica</taxon>
    </lineage>
</organism>
<sequence length="152" mass="17329">MLSCFFVLSPYFDYEPLPSMYFVTFLVCGASHHHHKKTHLFLLFSLSSSPLMLGTAYPWLGQSLVVFDVVFLVVGLPSIVFAHLAFQDLVFGVLTSMFSFIARGRIHSLLISFRLPFPLYSRISLQLSSHLWWLSISPCLPLEGPIYVRSIR</sequence>
<feature type="transmembrane region" description="Helical" evidence="1">
    <location>
        <begin position="65"/>
        <end position="82"/>
    </location>
</feature>
<name>A0ABQ8D8I2_BRANA</name>
<evidence type="ECO:0000313" key="2">
    <source>
        <dbReference type="EMBL" id="KAH0925694.1"/>
    </source>
</evidence>
<proteinExistence type="predicted"/>
<keyword evidence="1" id="KW-0812">Transmembrane</keyword>
<evidence type="ECO:0000256" key="1">
    <source>
        <dbReference type="SAM" id="Phobius"/>
    </source>
</evidence>